<dbReference type="EMBL" id="CAUOFW020001859">
    <property type="protein sequence ID" value="CAK9149326.1"/>
    <property type="molecule type" value="Genomic_DNA"/>
</dbReference>
<dbReference type="CDD" id="cd02019">
    <property type="entry name" value="NK"/>
    <property type="match status" value="1"/>
</dbReference>
<dbReference type="GO" id="GO:0009691">
    <property type="term" value="P:cytokinin biosynthetic process"/>
    <property type="evidence" value="ECO:0007669"/>
    <property type="project" value="UniProtKB-KW"/>
</dbReference>
<accession>A0ABC8RWH3</accession>
<evidence type="ECO:0000256" key="1">
    <source>
        <dbReference type="ARBA" id="ARBA00005842"/>
    </source>
</evidence>
<keyword evidence="2" id="KW-0808">Transferase</keyword>
<sequence>MRIPSSLFSRIPTTFYKHYNQLLSSNLFTSRNPTTLWAIKASTAAAAATTTTTSGRRQHHNQKIVVIMGPTGCGKSKLSIDLATRFFPSEIINSDKIQVYNGLDITTNKIPIRQRFGVPHHLLGEFNPSESQPEFAPSDFRPLASSTISSVISRRKLPLVVGGSNSFIYALLAKRFNPSLDVFDPELYPVNPVCTELRYNCCFLWVDVSPPVLSQYLCERVDEMFDSGMFEELEDFYTSGEVDSVSQSGLKKAIGVPEFEIYFKRFGSRTTRTDPQVHDVYEEAIKLIKDNTCQLAKRQLWKIQRLRDAGWDLRRIDATEAFRAAMGVSGSDSGSRRVSDIWERQVVEPSVKIVKKFSGD</sequence>
<evidence type="ECO:0000256" key="3">
    <source>
        <dbReference type="ARBA" id="ARBA00022712"/>
    </source>
</evidence>
<dbReference type="Gene3D" id="1.10.287.890">
    <property type="entry name" value="Crystal structure of tRNA isopentenylpyrophosphate transferase (bh2366) domain"/>
    <property type="match status" value="1"/>
</dbReference>
<dbReference type="InterPro" id="IPR039657">
    <property type="entry name" value="Dimethylallyltransferase"/>
</dbReference>
<dbReference type="PANTHER" id="PTHR11088:SF86">
    <property type="entry name" value="ADENYLATE ISOPENTENYLTRANSFERASE 4-RELATED"/>
    <property type="match status" value="1"/>
</dbReference>
<comment type="caution">
    <text evidence="6">The sequence shown here is derived from an EMBL/GenBank/DDBJ whole genome shotgun (WGS) entry which is preliminary data.</text>
</comment>
<keyword evidence="7" id="KW-1185">Reference proteome</keyword>
<name>A0ABC8RWH3_9AQUA</name>
<dbReference type="Pfam" id="PF01715">
    <property type="entry name" value="IPPT"/>
    <property type="match status" value="2"/>
</dbReference>
<protein>
    <recommendedName>
        <fullName evidence="8">Adenylate isopentenyltransferase</fullName>
    </recommendedName>
</protein>
<dbReference type="Proteomes" id="UP001642360">
    <property type="component" value="Unassembled WGS sequence"/>
</dbReference>
<organism evidence="6 7">
    <name type="scientific">Ilex paraguariensis</name>
    <name type="common">yerba mate</name>
    <dbReference type="NCBI Taxonomy" id="185542"/>
    <lineage>
        <taxon>Eukaryota</taxon>
        <taxon>Viridiplantae</taxon>
        <taxon>Streptophyta</taxon>
        <taxon>Embryophyta</taxon>
        <taxon>Tracheophyta</taxon>
        <taxon>Spermatophyta</taxon>
        <taxon>Magnoliopsida</taxon>
        <taxon>eudicotyledons</taxon>
        <taxon>Gunneridae</taxon>
        <taxon>Pentapetalae</taxon>
        <taxon>asterids</taxon>
        <taxon>campanulids</taxon>
        <taxon>Aquifoliales</taxon>
        <taxon>Aquifoliaceae</taxon>
        <taxon>Ilex</taxon>
    </lineage>
</organism>
<dbReference type="Gene3D" id="3.40.50.300">
    <property type="entry name" value="P-loop containing nucleotide triphosphate hydrolases"/>
    <property type="match status" value="1"/>
</dbReference>
<gene>
    <name evidence="6" type="ORF">ILEXP_LOCUS17364</name>
</gene>
<dbReference type="SUPFAM" id="SSF52540">
    <property type="entry name" value="P-loop containing nucleoside triphosphate hydrolases"/>
    <property type="match status" value="1"/>
</dbReference>
<comment type="similarity">
    <text evidence="1">Belongs to the IPP transferase family.</text>
</comment>
<dbReference type="GO" id="GO:0016740">
    <property type="term" value="F:transferase activity"/>
    <property type="evidence" value="ECO:0007669"/>
    <property type="project" value="UniProtKB-KW"/>
</dbReference>
<evidence type="ECO:0000313" key="7">
    <source>
        <dbReference type="Proteomes" id="UP001642360"/>
    </source>
</evidence>
<dbReference type="InterPro" id="IPR027417">
    <property type="entry name" value="P-loop_NTPase"/>
</dbReference>
<dbReference type="PANTHER" id="PTHR11088">
    <property type="entry name" value="TRNA DIMETHYLALLYLTRANSFERASE"/>
    <property type="match status" value="1"/>
</dbReference>
<keyword evidence="5" id="KW-0067">ATP-binding</keyword>
<proteinExistence type="inferred from homology"/>
<reference evidence="6 7" key="1">
    <citation type="submission" date="2024-02" db="EMBL/GenBank/DDBJ databases">
        <authorList>
            <person name="Vignale AGUSTIN F."/>
            <person name="Sosa J E."/>
            <person name="Modenutti C."/>
        </authorList>
    </citation>
    <scope>NUCLEOTIDE SEQUENCE [LARGE SCALE GENOMIC DNA]</scope>
</reference>
<evidence type="ECO:0000256" key="2">
    <source>
        <dbReference type="ARBA" id="ARBA00022679"/>
    </source>
</evidence>
<dbReference type="AlphaFoldDB" id="A0ABC8RWH3"/>
<keyword evidence="3" id="KW-0203">Cytokinin biosynthesis</keyword>
<keyword evidence="4" id="KW-0547">Nucleotide-binding</keyword>
<evidence type="ECO:0000256" key="5">
    <source>
        <dbReference type="ARBA" id="ARBA00022840"/>
    </source>
</evidence>
<evidence type="ECO:0000256" key="4">
    <source>
        <dbReference type="ARBA" id="ARBA00022741"/>
    </source>
</evidence>
<evidence type="ECO:0000313" key="6">
    <source>
        <dbReference type="EMBL" id="CAK9149326.1"/>
    </source>
</evidence>
<dbReference type="GO" id="GO:0005524">
    <property type="term" value="F:ATP binding"/>
    <property type="evidence" value="ECO:0007669"/>
    <property type="project" value="UniProtKB-KW"/>
</dbReference>
<evidence type="ECO:0008006" key="8">
    <source>
        <dbReference type="Google" id="ProtNLM"/>
    </source>
</evidence>